<proteinExistence type="predicted"/>
<keyword evidence="3" id="KW-1185">Reference proteome</keyword>
<dbReference type="RefSeq" id="WP_138003950.1">
    <property type="nucleotide sequence ID" value="NZ_QGQD01000104.1"/>
</dbReference>
<dbReference type="PANTHER" id="PTHR42951">
    <property type="entry name" value="METALLO-BETA-LACTAMASE DOMAIN-CONTAINING"/>
    <property type="match status" value="1"/>
</dbReference>
<accession>A0A4U8Q0B1</accession>
<dbReference type="InterPro" id="IPR001279">
    <property type="entry name" value="Metallo-B-lactamas"/>
</dbReference>
<sequence>MKLMNHLYMVAGVSLSHSFDATAYLIEGDAGLYLLDCGTPDGFFRITENIRLLGFAPDDIRYIYGTHGHYYHVGAAAIFQQKYKCRVMIHEADAWQVETGDPILTTGELLYGNPFPPCIVNGYLKDGQQINFGNQITMTVVHTPGHTRGSVCFALDCAGYQFLVAGDTIWGGFSEQIGSDAKLWMESLDKLTAMHFDGFSFGHVGANVIADADRRIMDAKRQFGVYYNPWFKPMKEEFRY</sequence>
<dbReference type="EC" id="3.5.2.6" evidence="2"/>
<feature type="domain" description="Metallo-beta-lactamase" evidence="1">
    <location>
        <begin position="20"/>
        <end position="203"/>
    </location>
</feature>
<gene>
    <name evidence="2" type="ORF">DSM106044_05010</name>
</gene>
<dbReference type="Gene3D" id="3.60.15.10">
    <property type="entry name" value="Ribonuclease Z/Hydroxyacylglutathione hydrolase-like"/>
    <property type="match status" value="1"/>
</dbReference>
<dbReference type="PANTHER" id="PTHR42951:SF4">
    <property type="entry name" value="ACYL-COENZYME A THIOESTERASE MBLAC2"/>
    <property type="match status" value="1"/>
</dbReference>
<organism evidence="2 3">
    <name type="scientific">Robinsoniella peoriensis</name>
    <dbReference type="NCBI Taxonomy" id="180332"/>
    <lineage>
        <taxon>Bacteria</taxon>
        <taxon>Bacillati</taxon>
        <taxon>Bacillota</taxon>
        <taxon>Clostridia</taxon>
        <taxon>Lachnospirales</taxon>
        <taxon>Lachnospiraceae</taxon>
        <taxon>Robinsoniella</taxon>
    </lineage>
</organism>
<dbReference type="EMBL" id="QGQD01000104">
    <property type="protein sequence ID" value="TLC98104.1"/>
    <property type="molecule type" value="Genomic_DNA"/>
</dbReference>
<dbReference type="Pfam" id="PF00753">
    <property type="entry name" value="Lactamase_B"/>
    <property type="match status" value="1"/>
</dbReference>
<comment type="caution">
    <text evidence="2">The sequence shown here is derived from an EMBL/GenBank/DDBJ whole genome shotgun (WGS) entry which is preliminary data.</text>
</comment>
<evidence type="ECO:0000313" key="2">
    <source>
        <dbReference type="EMBL" id="TLC98104.1"/>
    </source>
</evidence>
<dbReference type="GO" id="GO:0008800">
    <property type="term" value="F:beta-lactamase activity"/>
    <property type="evidence" value="ECO:0007669"/>
    <property type="project" value="UniProtKB-EC"/>
</dbReference>
<keyword evidence="2" id="KW-0378">Hydrolase</keyword>
<protein>
    <submittedName>
        <fullName evidence="2">Metallo-beta-lactamase L1</fullName>
        <ecNumber evidence="2">3.5.2.6</ecNumber>
    </submittedName>
</protein>
<dbReference type="InterPro" id="IPR050855">
    <property type="entry name" value="NDM-1-like"/>
</dbReference>
<dbReference type="InterPro" id="IPR036866">
    <property type="entry name" value="RibonucZ/Hydroxyglut_hydro"/>
</dbReference>
<name>A0A4U8Q0B1_9FIRM</name>
<dbReference type="SMART" id="SM00849">
    <property type="entry name" value="Lactamase_B"/>
    <property type="match status" value="1"/>
</dbReference>
<dbReference type="AlphaFoldDB" id="A0A4U8Q0B1"/>
<dbReference type="STRING" id="180332.GCA_000797495_03451"/>
<dbReference type="Proteomes" id="UP000306509">
    <property type="component" value="Unassembled WGS sequence"/>
</dbReference>
<reference evidence="2 3" key="1">
    <citation type="journal article" date="2019" name="Anaerobe">
        <title>Detection of Robinsoniella peoriensis in multiple bone samples of a trauma patient.</title>
        <authorList>
            <person name="Schrottner P."/>
            <person name="Hartwich K."/>
            <person name="Bunk B."/>
            <person name="Schober I."/>
            <person name="Helbig S."/>
            <person name="Rudolph W.W."/>
            <person name="Gunzer F."/>
        </authorList>
    </citation>
    <scope>NUCLEOTIDE SEQUENCE [LARGE SCALE GENOMIC DNA]</scope>
    <source>
        <strain evidence="2 3">DSM 106044</strain>
    </source>
</reference>
<evidence type="ECO:0000259" key="1">
    <source>
        <dbReference type="SMART" id="SM00849"/>
    </source>
</evidence>
<evidence type="ECO:0000313" key="3">
    <source>
        <dbReference type="Proteomes" id="UP000306509"/>
    </source>
</evidence>
<dbReference type="SUPFAM" id="SSF56281">
    <property type="entry name" value="Metallo-hydrolase/oxidoreductase"/>
    <property type="match status" value="1"/>
</dbReference>